<evidence type="ECO:0000313" key="2">
    <source>
        <dbReference type="EMBL" id="CAA9482815.1"/>
    </source>
</evidence>
<protein>
    <submittedName>
        <fullName evidence="2">Uncharacterized protein</fullName>
    </submittedName>
</protein>
<name>A0A6J4S3R9_9ACTN</name>
<feature type="compositionally biased region" description="Basic residues" evidence="1">
    <location>
        <begin position="202"/>
        <end position="211"/>
    </location>
</feature>
<accession>A0A6J4S3R9</accession>
<feature type="compositionally biased region" description="Low complexity" evidence="1">
    <location>
        <begin position="312"/>
        <end position="329"/>
    </location>
</feature>
<feature type="compositionally biased region" description="Basic residues" evidence="1">
    <location>
        <begin position="402"/>
        <end position="416"/>
    </location>
</feature>
<gene>
    <name evidence="2" type="ORF">AVDCRST_MAG53-860</name>
</gene>
<proteinExistence type="predicted"/>
<feature type="compositionally biased region" description="Basic and acidic residues" evidence="1">
    <location>
        <begin position="347"/>
        <end position="356"/>
    </location>
</feature>
<reference evidence="2" key="1">
    <citation type="submission" date="2020-02" db="EMBL/GenBank/DDBJ databases">
        <authorList>
            <person name="Meier V. D."/>
        </authorList>
    </citation>
    <scope>NUCLEOTIDE SEQUENCE</scope>
    <source>
        <strain evidence="2">AVDCRST_MAG53</strain>
    </source>
</reference>
<evidence type="ECO:0000256" key="1">
    <source>
        <dbReference type="SAM" id="MobiDB-lite"/>
    </source>
</evidence>
<feature type="region of interest" description="Disordered" evidence="1">
    <location>
        <begin position="1"/>
        <end position="230"/>
    </location>
</feature>
<feature type="region of interest" description="Disordered" evidence="1">
    <location>
        <begin position="251"/>
        <end position="377"/>
    </location>
</feature>
<feature type="non-terminal residue" evidence="2">
    <location>
        <position position="488"/>
    </location>
</feature>
<organism evidence="2">
    <name type="scientific">uncultured Solirubrobacteraceae bacterium</name>
    <dbReference type="NCBI Taxonomy" id="1162706"/>
    <lineage>
        <taxon>Bacteria</taxon>
        <taxon>Bacillati</taxon>
        <taxon>Actinomycetota</taxon>
        <taxon>Thermoleophilia</taxon>
        <taxon>Solirubrobacterales</taxon>
        <taxon>Solirubrobacteraceae</taxon>
        <taxon>environmental samples</taxon>
    </lineage>
</organism>
<feature type="compositionally biased region" description="Basic residues" evidence="1">
    <location>
        <begin position="435"/>
        <end position="444"/>
    </location>
</feature>
<sequence length="488" mass="53319">APVTDPRRRHPRAADRPGRRRGGAAAERRPGDGAGRARAPGVHRRNARGRDHRAGRGRQQRRLVSLHRGHRRPLHRDLRRRGRARRGHRRLPPGALTARVPRRRELGCQGCGRTRLPSPGGPDRAAPHLTTGRLGGRPLRTAALRRGAGGQATGHPAGARRRDFHARPGAAPGGGLLVHDARGGHLPRQRRAGHAAADRPAGHRPGRRGRRGAGADLPGERRALRARDHRFRRTPRVGRWLRHVPAVHARAPRRRPLRLPGLRAPGRPRPAALPPAGRARGTQRHRSGDVPGQPGDDARRARGHGSQPRGPLPLRTQAPLPAQALARRAGGADRDVAQRPRRARRAGLGDRPRDQARSLLRGRPGRGGHARPLPPAALLADDHPLEHLDLRCGAGPRAPRRDAHRRRATAPRGRRPGARDLRALRSRGGLAVPALRRRARRQRPRTPGFPAAGRRALPGQGGLPRDEGRRGQPDGFCQRAGDRGQRRV</sequence>
<dbReference type="AlphaFoldDB" id="A0A6J4S3R9"/>
<feature type="non-terminal residue" evidence="2">
    <location>
        <position position="1"/>
    </location>
</feature>
<feature type="region of interest" description="Disordered" evidence="1">
    <location>
        <begin position="389"/>
        <end position="488"/>
    </location>
</feature>
<feature type="compositionally biased region" description="Basic residues" evidence="1">
    <location>
        <begin position="55"/>
        <end position="91"/>
    </location>
</feature>
<dbReference type="EMBL" id="CADCVR010000027">
    <property type="protein sequence ID" value="CAA9482815.1"/>
    <property type="molecule type" value="Genomic_DNA"/>
</dbReference>